<evidence type="ECO:0000313" key="1">
    <source>
        <dbReference type="EMBL" id="KYH30984.1"/>
    </source>
</evidence>
<name>A0A151ATJ1_9FIRM</name>
<proteinExistence type="predicted"/>
<dbReference type="EMBL" id="LTBC01000017">
    <property type="protein sequence ID" value="KYH30984.1"/>
    <property type="molecule type" value="Genomic_DNA"/>
</dbReference>
<keyword evidence="2" id="KW-1185">Reference proteome</keyword>
<accession>A0A151ATJ1</accession>
<gene>
    <name evidence="1" type="ORF">MOMUL_27680</name>
</gene>
<dbReference type="Proteomes" id="UP000075670">
    <property type="component" value="Unassembled WGS sequence"/>
</dbReference>
<sequence length="57" mass="6310">MFSSLTPVHTWVSSWGLIRILSIFGTRVSLILRTPQVECLAKVCTSSTFSASPREVI</sequence>
<dbReference type="AlphaFoldDB" id="A0A151ATJ1"/>
<comment type="caution">
    <text evidence="1">The sequence shown here is derived from an EMBL/GenBank/DDBJ whole genome shotgun (WGS) entry which is preliminary data.</text>
</comment>
<reference evidence="1 2" key="1">
    <citation type="submission" date="2016-02" db="EMBL/GenBank/DDBJ databases">
        <title>Genome sequence of Moorella mulderi DSM 14980.</title>
        <authorList>
            <person name="Poehlein A."/>
            <person name="Daniel R."/>
        </authorList>
    </citation>
    <scope>NUCLEOTIDE SEQUENCE [LARGE SCALE GENOMIC DNA]</scope>
    <source>
        <strain evidence="1 2">DSM 14980</strain>
    </source>
</reference>
<evidence type="ECO:0000313" key="2">
    <source>
        <dbReference type="Proteomes" id="UP000075670"/>
    </source>
</evidence>
<protein>
    <submittedName>
        <fullName evidence="1">Uncharacterized protein</fullName>
    </submittedName>
</protein>
<organism evidence="1 2">
    <name type="scientific">Moorella mulderi DSM 14980</name>
    <dbReference type="NCBI Taxonomy" id="1122241"/>
    <lineage>
        <taxon>Bacteria</taxon>
        <taxon>Bacillati</taxon>
        <taxon>Bacillota</taxon>
        <taxon>Clostridia</taxon>
        <taxon>Neomoorellales</taxon>
        <taxon>Neomoorellaceae</taxon>
        <taxon>Neomoorella</taxon>
    </lineage>
</organism>